<evidence type="ECO:0000313" key="1">
    <source>
        <dbReference type="EMBL" id="GAA4019237.1"/>
    </source>
</evidence>
<keyword evidence="2" id="KW-1185">Reference proteome</keyword>
<organism evidence="1 2">
    <name type="scientific">Hymenobacter fastidiosus</name>
    <dbReference type="NCBI Taxonomy" id="486264"/>
    <lineage>
        <taxon>Bacteria</taxon>
        <taxon>Pseudomonadati</taxon>
        <taxon>Bacteroidota</taxon>
        <taxon>Cytophagia</taxon>
        <taxon>Cytophagales</taxon>
        <taxon>Hymenobacteraceae</taxon>
        <taxon>Hymenobacter</taxon>
    </lineage>
</organism>
<gene>
    <name evidence="1" type="ORF">GCM10022408_36600</name>
</gene>
<protein>
    <submittedName>
        <fullName evidence="1">Membrane protein</fullName>
    </submittedName>
</protein>
<reference evidence="2" key="1">
    <citation type="journal article" date="2019" name="Int. J. Syst. Evol. Microbiol.">
        <title>The Global Catalogue of Microorganisms (GCM) 10K type strain sequencing project: providing services to taxonomists for standard genome sequencing and annotation.</title>
        <authorList>
            <consortium name="The Broad Institute Genomics Platform"/>
            <consortium name="The Broad Institute Genome Sequencing Center for Infectious Disease"/>
            <person name="Wu L."/>
            <person name="Ma J."/>
        </authorList>
    </citation>
    <scope>NUCLEOTIDE SEQUENCE [LARGE SCALE GENOMIC DNA]</scope>
    <source>
        <strain evidence="2">JCM 17224</strain>
    </source>
</reference>
<dbReference type="Gene3D" id="2.40.160.60">
    <property type="entry name" value="Outer membrane protein transport protein (OMPP1/FadL/TodX)"/>
    <property type="match status" value="1"/>
</dbReference>
<evidence type="ECO:0000313" key="2">
    <source>
        <dbReference type="Proteomes" id="UP001500567"/>
    </source>
</evidence>
<dbReference type="EMBL" id="BAABDJ010000040">
    <property type="protein sequence ID" value="GAA4019237.1"/>
    <property type="molecule type" value="Genomic_DNA"/>
</dbReference>
<dbReference type="SUPFAM" id="SSF56935">
    <property type="entry name" value="Porins"/>
    <property type="match status" value="1"/>
</dbReference>
<comment type="caution">
    <text evidence="1">The sequence shown here is derived from an EMBL/GenBank/DDBJ whole genome shotgun (WGS) entry which is preliminary data.</text>
</comment>
<name>A0ABP7T0K5_9BACT</name>
<dbReference type="RefSeq" id="WP_345075017.1">
    <property type="nucleotide sequence ID" value="NZ_BAABDJ010000040.1"/>
</dbReference>
<proteinExistence type="predicted"/>
<dbReference type="Proteomes" id="UP001500567">
    <property type="component" value="Unassembled WGS sequence"/>
</dbReference>
<accession>A0ABP7T0K5</accession>
<sequence length="449" mass="48517">MLKTKFAGLAGLVLLGLVSASRTQGQGLGNSPYSRVGFGDFVGNTGGVRQQGMGGIGLAAPNSTNVNELNPAMLAYVSRTTYEAGFNALFRRLHTVSQANRSGSASLGYLALAVPLSKSWGAAAGLKPYTSVDYESNTLSTVLNDPDKAQVLIQERGKGGLSEAYLSQGYRIGKGLSVGATVSYVFGSTDFSTGTAIVKSTDAAEDITKRIRIEQLHFSDFAFRGALHYRGKVTDKINYNLAGVYSLQTNLNGTRSRTQTRENVSGFELERLDEVIDEKGKAIVPALAQGGVSFDNNKNWSVNLDAAHQQWSKYRAFTGSAVAVDLKNTVRLGVGGEFTPDATSVDNYFKRITYRAGLNATQMPYQPNGQTLYDRSVSWGFGLPLPGATPLDATIISLAFTYGQRGNLDQYPLTEAGTTRTVSNVKDDYLKLQLGVTLNNRWFVKRRIE</sequence>